<evidence type="ECO:0000313" key="1">
    <source>
        <dbReference type="EMBL" id="KKN66775.1"/>
    </source>
</evidence>
<comment type="caution">
    <text evidence="1">The sequence shown here is derived from an EMBL/GenBank/DDBJ whole genome shotgun (WGS) entry which is preliminary data.</text>
</comment>
<dbReference type="EMBL" id="LAZR01000491">
    <property type="protein sequence ID" value="KKN66775.1"/>
    <property type="molecule type" value="Genomic_DNA"/>
</dbReference>
<dbReference type="Pfam" id="PF13181">
    <property type="entry name" value="TPR_8"/>
    <property type="match status" value="1"/>
</dbReference>
<accession>A0A0F9SD55</accession>
<dbReference type="InterPro" id="IPR019734">
    <property type="entry name" value="TPR_rpt"/>
</dbReference>
<reference evidence="1" key="1">
    <citation type="journal article" date="2015" name="Nature">
        <title>Complex archaea that bridge the gap between prokaryotes and eukaryotes.</title>
        <authorList>
            <person name="Spang A."/>
            <person name="Saw J.H."/>
            <person name="Jorgensen S.L."/>
            <person name="Zaremba-Niedzwiedzka K."/>
            <person name="Martijn J."/>
            <person name="Lind A.E."/>
            <person name="van Eijk R."/>
            <person name="Schleper C."/>
            <person name="Guy L."/>
            <person name="Ettema T.J."/>
        </authorList>
    </citation>
    <scope>NUCLEOTIDE SEQUENCE</scope>
</reference>
<proteinExistence type="predicted"/>
<protein>
    <submittedName>
        <fullName evidence="1">Uncharacterized protein</fullName>
    </submittedName>
</protein>
<dbReference type="SUPFAM" id="SSF48452">
    <property type="entry name" value="TPR-like"/>
    <property type="match status" value="1"/>
</dbReference>
<sequence>MSEDNTRLPPERLRQLLEEKLKNLKELEIIGKNSIYVKELSDIALIQLQLQLYDDSEQNYLICLKHFEKQKDRLGQAAVHGVLGTLFFTKGEYQKSIDHNEKANKFYLDLKQIEEQITCLKGIGISLIKLNKLDEASEVFNDCSNICSTTNDIYGLLDCLGNLINIYELTGKWDTIFELYKKTLKAFKQINDFKGITTSYFNLGILQKRFNNMEEALRYFKKGTNVAIDSNYAELIIKGLGYVGEIYVYLGDLKEAMNQFIKALHIANNIKAENAKKQLVILLTSLGLQHNDIYEELKKYKEEKEKNF</sequence>
<dbReference type="AlphaFoldDB" id="A0A0F9SD55"/>
<organism evidence="1">
    <name type="scientific">marine sediment metagenome</name>
    <dbReference type="NCBI Taxonomy" id="412755"/>
    <lineage>
        <taxon>unclassified sequences</taxon>
        <taxon>metagenomes</taxon>
        <taxon>ecological metagenomes</taxon>
    </lineage>
</organism>
<dbReference type="PROSITE" id="PS50005">
    <property type="entry name" value="TPR"/>
    <property type="match status" value="2"/>
</dbReference>
<dbReference type="InterPro" id="IPR011990">
    <property type="entry name" value="TPR-like_helical_dom_sf"/>
</dbReference>
<name>A0A0F9SD55_9ZZZZ</name>
<dbReference type="SMART" id="SM00028">
    <property type="entry name" value="TPR"/>
    <property type="match status" value="6"/>
</dbReference>
<dbReference type="PANTHER" id="PTHR10098">
    <property type="entry name" value="RAPSYN-RELATED"/>
    <property type="match status" value="1"/>
</dbReference>
<dbReference type="Pfam" id="PF13424">
    <property type="entry name" value="TPR_12"/>
    <property type="match status" value="1"/>
</dbReference>
<gene>
    <name evidence="1" type="ORF">LCGC14_0468220</name>
</gene>
<dbReference type="Gene3D" id="1.25.40.10">
    <property type="entry name" value="Tetratricopeptide repeat domain"/>
    <property type="match status" value="2"/>
</dbReference>